<dbReference type="PANTHER" id="PTHR47723">
    <property type="entry name" value="OS05G0353850 PROTEIN"/>
    <property type="match status" value="1"/>
</dbReference>
<evidence type="ECO:0000259" key="2">
    <source>
        <dbReference type="Pfam" id="PF13456"/>
    </source>
</evidence>
<dbReference type="EMBL" id="JABWDY010031657">
    <property type="protein sequence ID" value="KAF5184740.1"/>
    <property type="molecule type" value="Genomic_DNA"/>
</dbReference>
<dbReference type="Proteomes" id="UP000554482">
    <property type="component" value="Unassembled WGS sequence"/>
</dbReference>
<accession>A0A7J6VKT9</accession>
<dbReference type="InterPro" id="IPR036397">
    <property type="entry name" value="RNaseH_sf"/>
</dbReference>
<dbReference type="InterPro" id="IPR044730">
    <property type="entry name" value="RNase_H-like_dom_plant"/>
</dbReference>
<dbReference type="InterPro" id="IPR053151">
    <property type="entry name" value="RNase_H-like"/>
</dbReference>
<dbReference type="InterPro" id="IPR012337">
    <property type="entry name" value="RNaseH-like_sf"/>
</dbReference>
<comment type="caution">
    <text evidence="3">The sequence shown here is derived from an EMBL/GenBank/DDBJ whole genome shotgun (WGS) entry which is preliminary data.</text>
</comment>
<sequence>MIRIRVFGTGRGGAGTSEEAECKGMLSAVRWCINLKVSRLELETDCKGAADFLNGVQTNLSWSSTAILQELQHMSLEFVSFKISFCNRSRNQVAHQIAHHVDLNSMPFDKERPDDELLVDWARPLLSPDEGSAGWPVPRSSRQTVGQRVQQDRNGTHDSMCCFMHS</sequence>
<name>A0A7J6VKT9_THATH</name>
<dbReference type="Gene3D" id="3.30.420.10">
    <property type="entry name" value="Ribonuclease H-like superfamily/Ribonuclease H"/>
    <property type="match status" value="1"/>
</dbReference>
<dbReference type="AlphaFoldDB" id="A0A7J6VKT9"/>
<dbReference type="GO" id="GO:0004523">
    <property type="term" value="F:RNA-DNA hybrid ribonuclease activity"/>
    <property type="evidence" value="ECO:0007669"/>
    <property type="project" value="InterPro"/>
</dbReference>
<protein>
    <recommendedName>
        <fullName evidence="2">RNase H type-1 domain-containing protein</fullName>
    </recommendedName>
</protein>
<feature type="region of interest" description="Disordered" evidence="1">
    <location>
        <begin position="130"/>
        <end position="158"/>
    </location>
</feature>
<evidence type="ECO:0000256" key="1">
    <source>
        <dbReference type="SAM" id="MobiDB-lite"/>
    </source>
</evidence>
<feature type="domain" description="RNase H type-1" evidence="2">
    <location>
        <begin position="12"/>
        <end position="100"/>
    </location>
</feature>
<dbReference type="CDD" id="cd06222">
    <property type="entry name" value="RNase_H_like"/>
    <property type="match status" value="1"/>
</dbReference>
<keyword evidence="4" id="KW-1185">Reference proteome</keyword>
<dbReference type="InterPro" id="IPR002156">
    <property type="entry name" value="RNaseH_domain"/>
</dbReference>
<dbReference type="SUPFAM" id="SSF53098">
    <property type="entry name" value="Ribonuclease H-like"/>
    <property type="match status" value="1"/>
</dbReference>
<dbReference type="OrthoDB" id="1166192at2759"/>
<evidence type="ECO:0000313" key="3">
    <source>
        <dbReference type="EMBL" id="KAF5184740.1"/>
    </source>
</evidence>
<evidence type="ECO:0000313" key="4">
    <source>
        <dbReference type="Proteomes" id="UP000554482"/>
    </source>
</evidence>
<proteinExistence type="predicted"/>
<feature type="compositionally biased region" description="Polar residues" evidence="1">
    <location>
        <begin position="140"/>
        <end position="149"/>
    </location>
</feature>
<dbReference type="Pfam" id="PF13456">
    <property type="entry name" value="RVT_3"/>
    <property type="match status" value="1"/>
</dbReference>
<dbReference type="PANTHER" id="PTHR47723:SF19">
    <property type="entry name" value="POLYNUCLEOTIDYL TRANSFERASE, RIBONUCLEASE H-LIKE SUPERFAMILY PROTEIN"/>
    <property type="match status" value="1"/>
</dbReference>
<dbReference type="GO" id="GO:0003676">
    <property type="term" value="F:nucleic acid binding"/>
    <property type="evidence" value="ECO:0007669"/>
    <property type="project" value="InterPro"/>
</dbReference>
<reference evidence="3 4" key="1">
    <citation type="submission" date="2020-06" db="EMBL/GenBank/DDBJ databases">
        <title>Transcriptomic and genomic resources for Thalictrum thalictroides and T. hernandezii: Facilitating candidate gene discovery in an emerging model plant lineage.</title>
        <authorList>
            <person name="Arias T."/>
            <person name="Riano-Pachon D.M."/>
            <person name="Di Stilio V.S."/>
        </authorList>
    </citation>
    <scope>NUCLEOTIDE SEQUENCE [LARGE SCALE GENOMIC DNA]</scope>
    <source>
        <strain evidence="4">cv. WT478/WT964</strain>
        <tissue evidence="3">Leaves</tissue>
    </source>
</reference>
<organism evidence="3 4">
    <name type="scientific">Thalictrum thalictroides</name>
    <name type="common">Rue-anemone</name>
    <name type="synonym">Anemone thalictroides</name>
    <dbReference type="NCBI Taxonomy" id="46969"/>
    <lineage>
        <taxon>Eukaryota</taxon>
        <taxon>Viridiplantae</taxon>
        <taxon>Streptophyta</taxon>
        <taxon>Embryophyta</taxon>
        <taxon>Tracheophyta</taxon>
        <taxon>Spermatophyta</taxon>
        <taxon>Magnoliopsida</taxon>
        <taxon>Ranunculales</taxon>
        <taxon>Ranunculaceae</taxon>
        <taxon>Thalictroideae</taxon>
        <taxon>Thalictrum</taxon>
    </lineage>
</organism>
<gene>
    <name evidence="3" type="ORF">FRX31_025672</name>
</gene>